<dbReference type="Pfam" id="PF22725">
    <property type="entry name" value="GFO_IDH_MocA_C3"/>
    <property type="match status" value="1"/>
</dbReference>
<sequence>MGCGWVARDHVAPAIRAAGARLVAACDREPAAADALRPDVLATADLDALLDCRDVEAVYVATPTDTHADLVAVIAKAGLPVLCEKPLAATVTDARRLVAAAGGTLAGAAFDQRFHPAHRVVADLVASGDLGTVTAVRIVYGCWLPPDWTPDGRAHDNWRIDPARSGGGALADLAPHGVDLVGVLLGDDLTTLTVLTQRRVHPYPVEDGAMLSGTTAGGVLVSMHVSFNTADRLPRRRLEIVGTRAQLVAVDTMGQTAGGRLRRLDAATGGTAELPFDTHTSPFTAQVGAFGAAVRGARWRWPLARDLRLHELLHTAGGS</sequence>
<dbReference type="AlphaFoldDB" id="A0A1C6RY09"/>
<dbReference type="InterPro" id="IPR050463">
    <property type="entry name" value="Gfo/Idh/MocA_oxidrdct_glycsds"/>
</dbReference>
<dbReference type="Gene3D" id="3.40.50.720">
    <property type="entry name" value="NAD(P)-binding Rossmann-like Domain"/>
    <property type="match status" value="1"/>
</dbReference>
<feature type="domain" description="GFO/IDH/MocA-like oxidoreductase" evidence="3">
    <location>
        <begin position="119"/>
        <end position="247"/>
    </location>
</feature>
<dbReference type="PANTHER" id="PTHR43818">
    <property type="entry name" value="BCDNA.GH03377"/>
    <property type="match status" value="1"/>
</dbReference>
<accession>A0A1C6RY09</accession>
<dbReference type="GO" id="GO:0016491">
    <property type="term" value="F:oxidoreductase activity"/>
    <property type="evidence" value="ECO:0007669"/>
    <property type="project" value="UniProtKB-KW"/>
</dbReference>
<keyword evidence="1" id="KW-0560">Oxidoreductase</keyword>
<organism evidence="4 5">
    <name type="scientific">Micromonospora nigra</name>
    <dbReference type="NCBI Taxonomy" id="145857"/>
    <lineage>
        <taxon>Bacteria</taxon>
        <taxon>Bacillati</taxon>
        <taxon>Actinomycetota</taxon>
        <taxon>Actinomycetes</taxon>
        <taxon>Micromonosporales</taxon>
        <taxon>Micromonosporaceae</taxon>
        <taxon>Micromonospora</taxon>
    </lineage>
</organism>
<keyword evidence="5" id="KW-1185">Reference proteome</keyword>
<dbReference type="Pfam" id="PF01408">
    <property type="entry name" value="GFO_IDH_MocA"/>
    <property type="match status" value="1"/>
</dbReference>
<dbReference type="SUPFAM" id="SSF55347">
    <property type="entry name" value="Glyceraldehyde-3-phosphate dehydrogenase-like, C-terminal domain"/>
    <property type="match status" value="1"/>
</dbReference>
<evidence type="ECO:0000259" key="2">
    <source>
        <dbReference type="Pfam" id="PF01408"/>
    </source>
</evidence>
<reference evidence="4 5" key="1">
    <citation type="submission" date="2016-06" db="EMBL/GenBank/DDBJ databases">
        <authorList>
            <person name="Kjaerup R.B."/>
            <person name="Dalgaard T.S."/>
            <person name="Juul-Madsen H.R."/>
        </authorList>
    </citation>
    <scope>NUCLEOTIDE SEQUENCE [LARGE SCALE GENOMIC DNA]</scope>
    <source>
        <strain evidence="4 5">DSM 43818</strain>
    </source>
</reference>
<feature type="domain" description="Gfo/Idh/MocA-like oxidoreductase N-terminal" evidence="2">
    <location>
        <begin position="2"/>
        <end position="101"/>
    </location>
</feature>
<evidence type="ECO:0000259" key="3">
    <source>
        <dbReference type="Pfam" id="PF22725"/>
    </source>
</evidence>
<dbReference type="GO" id="GO:0000166">
    <property type="term" value="F:nucleotide binding"/>
    <property type="evidence" value="ECO:0007669"/>
    <property type="project" value="InterPro"/>
</dbReference>
<evidence type="ECO:0000313" key="4">
    <source>
        <dbReference type="EMBL" id="SCL21911.1"/>
    </source>
</evidence>
<dbReference type="Gene3D" id="3.30.360.10">
    <property type="entry name" value="Dihydrodipicolinate Reductase, domain 2"/>
    <property type="match status" value="1"/>
</dbReference>
<dbReference type="InterPro" id="IPR000683">
    <property type="entry name" value="Gfo/Idh/MocA-like_OxRdtase_N"/>
</dbReference>
<dbReference type="SUPFAM" id="SSF51735">
    <property type="entry name" value="NAD(P)-binding Rossmann-fold domains"/>
    <property type="match status" value="1"/>
</dbReference>
<evidence type="ECO:0000313" key="5">
    <source>
        <dbReference type="Proteomes" id="UP000199699"/>
    </source>
</evidence>
<dbReference type="InterPro" id="IPR036291">
    <property type="entry name" value="NAD(P)-bd_dom_sf"/>
</dbReference>
<protein>
    <submittedName>
        <fullName evidence="4">Predicted dehydrogenase</fullName>
    </submittedName>
</protein>
<proteinExistence type="predicted"/>
<dbReference type="InterPro" id="IPR055170">
    <property type="entry name" value="GFO_IDH_MocA-like_dom"/>
</dbReference>
<dbReference type="Proteomes" id="UP000199699">
    <property type="component" value="Unassembled WGS sequence"/>
</dbReference>
<dbReference type="EMBL" id="FMHT01000003">
    <property type="protein sequence ID" value="SCL21911.1"/>
    <property type="molecule type" value="Genomic_DNA"/>
</dbReference>
<gene>
    <name evidence="4" type="ORF">GA0070616_2420</name>
</gene>
<dbReference type="PANTHER" id="PTHR43818:SF11">
    <property type="entry name" value="BCDNA.GH03377"/>
    <property type="match status" value="1"/>
</dbReference>
<evidence type="ECO:0000256" key="1">
    <source>
        <dbReference type="ARBA" id="ARBA00023002"/>
    </source>
</evidence>
<name>A0A1C6RY09_9ACTN</name>
<dbReference type="STRING" id="145857.GA0070616_2420"/>